<evidence type="ECO:0000313" key="8">
    <source>
        <dbReference type="EMBL" id="CAD7094163.1"/>
    </source>
</evidence>
<name>A0A7R8V8M3_HERIL</name>
<dbReference type="EMBL" id="LR899015">
    <property type="protein sequence ID" value="CAD7094163.1"/>
    <property type="molecule type" value="Genomic_DNA"/>
</dbReference>
<dbReference type="PANTHER" id="PTHR19317:SF0">
    <property type="entry name" value="PRENYLATED RAB ACCEPTOR PROTEIN 1"/>
    <property type="match status" value="1"/>
</dbReference>
<proteinExistence type="inferred from homology"/>
<dbReference type="GO" id="GO:0008021">
    <property type="term" value="C:synaptic vesicle"/>
    <property type="evidence" value="ECO:0007669"/>
    <property type="project" value="UniProtKB-SubCell"/>
</dbReference>
<gene>
    <name evidence="8" type="ORF">HERILL_LOCUS16389</name>
</gene>
<dbReference type="PANTHER" id="PTHR19317">
    <property type="entry name" value="PRENYLATED RAB ACCEPTOR 1-RELATED"/>
    <property type="match status" value="1"/>
</dbReference>
<dbReference type="OrthoDB" id="63113at2759"/>
<evidence type="ECO:0000256" key="3">
    <source>
        <dbReference type="ARBA" id="ARBA00006483"/>
    </source>
</evidence>
<dbReference type="Pfam" id="PF03208">
    <property type="entry name" value="PRA1"/>
    <property type="match status" value="1"/>
</dbReference>
<feature type="transmembrane region" description="Helical" evidence="7">
    <location>
        <begin position="146"/>
        <end position="176"/>
    </location>
</feature>
<evidence type="ECO:0000256" key="6">
    <source>
        <dbReference type="ARBA" id="ARBA00023136"/>
    </source>
</evidence>
<dbReference type="Proteomes" id="UP000594454">
    <property type="component" value="Chromosome 7"/>
</dbReference>
<sequence length="201" mass="22196">MDDVSVDISGNMNVPGPTVKDAIGSATEPNSKISFSNITTKLPTSIGQILKQVRKDLRPVSEFFNVNNFKKPTSIQRLMNRLTRNLSYFQSNYICVFLILMAYCLITSPLILFVLAGVLFACYQVRLANTQFTIFGKTLNTSQQCLIINCMAAPILYLVGAGAALFWTLGASLFLIMLHASSYNIDAIVTEDMEGFLTEVV</sequence>
<protein>
    <recommendedName>
        <fullName evidence="7">PRA1 family protein</fullName>
    </recommendedName>
</protein>
<dbReference type="InParanoid" id="A0A7R8V8M3"/>
<keyword evidence="4 7" id="KW-0812">Transmembrane</keyword>
<dbReference type="InterPro" id="IPR004895">
    <property type="entry name" value="Prenylated_rab_accept_PRA1"/>
</dbReference>
<dbReference type="FunCoup" id="A0A7R8V8M3">
    <property type="interactions" value="530"/>
</dbReference>
<comment type="subcellular location">
    <subcellularLocation>
        <location evidence="2">Cytoplasmic vesicle</location>
        <location evidence="2">Secretory vesicle</location>
        <location evidence="2">Synaptic vesicle</location>
    </subcellularLocation>
    <subcellularLocation>
        <location evidence="1 7">Membrane</location>
        <topology evidence="1 7">Multi-pass membrane protein</topology>
    </subcellularLocation>
</comment>
<feature type="transmembrane region" description="Helical" evidence="7">
    <location>
        <begin position="93"/>
        <end position="126"/>
    </location>
</feature>
<evidence type="ECO:0000256" key="5">
    <source>
        <dbReference type="ARBA" id="ARBA00022989"/>
    </source>
</evidence>
<evidence type="ECO:0000256" key="7">
    <source>
        <dbReference type="RuleBase" id="RU363107"/>
    </source>
</evidence>
<dbReference type="AlphaFoldDB" id="A0A7R8V8M3"/>
<evidence type="ECO:0000256" key="1">
    <source>
        <dbReference type="ARBA" id="ARBA00004141"/>
    </source>
</evidence>
<evidence type="ECO:0000256" key="2">
    <source>
        <dbReference type="ARBA" id="ARBA00004234"/>
    </source>
</evidence>
<dbReference type="GO" id="GO:0016020">
    <property type="term" value="C:membrane"/>
    <property type="evidence" value="ECO:0007669"/>
    <property type="project" value="UniProtKB-SubCell"/>
</dbReference>
<reference evidence="8 9" key="1">
    <citation type="submission" date="2020-11" db="EMBL/GenBank/DDBJ databases">
        <authorList>
            <person name="Wallbank WR R."/>
            <person name="Pardo Diaz C."/>
            <person name="Kozak K."/>
            <person name="Martin S."/>
            <person name="Jiggins C."/>
            <person name="Moest M."/>
            <person name="Warren A I."/>
            <person name="Generalovic N T."/>
            <person name="Byers J.R.P. K."/>
            <person name="Montejo-Kovacevich G."/>
            <person name="Yen C E."/>
        </authorList>
    </citation>
    <scope>NUCLEOTIDE SEQUENCE [LARGE SCALE GENOMIC DNA]</scope>
</reference>
<dbReference type="OMA" id="HASFHEL"/>
<comment type="similarity">
    <text evidence="3 7">Belongs to the PRA1 family.</text>
</comment>
<keyword evidence="6 7" id="KW-0472">Membrane</keyword>
<accession>A0A7R8V8M3</accession>
<dbReference type="GO" id="GO:0005794">
    <property type="term" value="C:Golgi apparatus"/>
    <property type="evidence" value="ECO:0007669"/>
    <property type="project" value="TreeGrafter"/>
</dbReference>
<keyword evidence="9" id="KW-1185">Reference proteome</keyword>
<evidence type="ECO:0000256" key="4">
    <source>
        <dbReference type="ARBA" id="ARBA00022692"/>
    </source>
</evidence>
<organism evidence="8 9">
    <name type="scientific">Hermetia illucens</name>
    <name type="common">Black soldier fly</name>
    <dbReference type="NCBI Taxonomy" id="343691"/>
    <lineage>
        <taxon>Eukaryota</taxon>
        <taxon>Metazoa</taxon>
        <taxon>Ecdysozoa</taxon>
        <taxon>Arthropoda</taxon>
        <taxon>Hexapoda</taxon>
        <taxon>Insecta</taxon>
        <taxon>Pterygota</taxon>
        <taxon>Neoptera</taxon>
        <taxon>Endopterygota</taxon>
        <taxon>Diptera</taxon>
        <taxon>Brachycera</taxon>
        <taxon>Stratiomyomorpha</taxon>
        <taxon>Stratiomyidae</taxon>
        <taxon>Hermetiinae</taxon>
        <taxon>Hermetia</taxon>
    </lineage>
</organism>
<keyword evidence="5 7" id="KW-1133">Transmembrane helix</keyword>
<evidence type="ECO:0000313" key="9">
    <source>
        <dbReference type="Proteomes" id="UP000594454"/>
    </source>
</evidence>